<dbReference type="InterPro" id="IPR000682">
    <property type="entry name" value="PCMT"/>
</dbReference>
<evidence type="ECO:0000313" key="4">
    <source>
        <dbReference type="EMBL" id="API61014.1"/>
    </source>
</evidence>
<gene>
    <name evidence="4" type="ORF">BSL82_07385</name>
</gene>
<dbReference type="PANTHER" id="PTHR11579">
    <property type="entry name" value="PROTEIN-L-ISOASPARTATE O-METHYLTRANSFERASE"/>
    <property type="match status" value="1"/>
</dbReference>
<dbReference type="Gene3D" id="3.40.50.150">
    <property type="entry name" value="Vaccinia Virus protein VP39"/>
    <property type="match status" value="1"/>
</dbReference>
<evidence type="ECO:0000313" key="5">
    <source>
        <dbReference type="Proteomes" id="UP000182063"/>
    </source>
</evidence>
<dbReference type="STRING" id="1921510.BSL82_07385"/>
<organism evidence="4 5">
    <name type="scientific">Tardibacter chloracetimidivorans</name>
    <dbReference type="NCBI Taxonomy" id="1921510"/>
    <lineage>
        <taxon>Bacteria</taxon>
        <taxon>Pseudomonadati</taxon>
        <taxon>Pseudomonadota</taxon>
        <taxon>Alphaproteobacteria</taxon>
        <taxon>Sphingomonadales</taxon>
        <taxon>Sphingomonadaceae</taxon>
        <taxon>Tardibacter</taxon>
    </lineage>
</organism>
<dbReference type="InterPro" id="IPR029063">
    <property type="entry name" value="SAM-dependent_MTases_sf"/>
</dbReference>
<evidence type="ECO:0000256" key="3">
    <source>
        <dbReference type="ARBA" id="ARBA00030757"/>
    </source>
</evidence>
<proteinExistence type="inferred from homology"/>
<comment type="similarity">
    <text evidence="1">Belongs to the methyltransferase superfamily. L-isoaspartyl/D-aspartyl protein methyltransferase family.</text>
</comment>
<dbReference type="KEGG" id="sphj:BSL82_07385"/>
<dbReference type="GO" id="GO:0004719">
    <property type="term" value="F:protein-L-isoaspartate (D-aspartate) O-methyltransferase activity"/>
    <property type="evidence" value="ECO:0007669"/>
    <property type="project" value="InterPro"/>
</dbReference>
<dbReference type="Proteomes" id="UP000182063">
    <property type="component" value="Chromosome"/>
</dbReference>
<dbReference type="PANTHER" id="PTHR11579:SF18">
    <property type="entry name" value="PROTEIN-L-ISOASPARTATE O-METHYLTRANSFERASE"/>
    <property type="match status" value="1"/>
</dbReference>
<sequence>MRAAMIVSQLRTSGVNAPEVLSAIDSVAREDFVDPGCRPVAYADRTTSAGKGRALLPPDVLGKLLEKAGLSGGGKALVIGGTTGYSAAVLAAMGLDVTMLESDADLASRARALLGKSAQVVEGELEGGVKKHAPFDFILIDGAVEEIPQAIVRQLREGGKLATVHIDAMGVGRAAVGVRSGDAFGLTEFADAPAAERLPGFARARAFQF</sequence>
<dbReference type="Pfam" id="PF01135">
    <property type="entry name" value="PCMT"/>
    <property type="match status" value="1"/>
</dbReference>
<reference evidence="5" key="1">
    <citation type="submission" date="2016-11" db="EMBL/GenBank/DDBJ databases">
        <title>Complete Genome Sequence of alachlor-degrading Sphingomonas sp. strain JJ-A5.</title>
        <authorList>
            <person name="Lee H."/>
            <person name="Ka J.-O."/>
        </authorList>
    </citation>
    <scope>NUCLEOTIDE SEQUENCE [LARGE SCALE GENOMIC DNA]</scope>
    <source>
        <strain evidence="5">JJ-A5</strain>
    </source>
</reference>
<accession>A0A1L3ZZF6</accession>
<dbReference type="SUPFAM" id="SSF53335">
    <property type="entry name" value="S-adenosyl-L-methionine-dependent methyltransferases"/>
    <property type="match status" value="1"/>
</dbReference>
<dbReference type="AlphaFoldDB" id="A0A1L3ZZF6"/>
<name>A0A1L3ZZF6_9SPHN</name>
<dbReference type="GO" id="GO:0005737">
    <property type="term" value="C:cytoplasm"/>
    <property type="evidence" value="ECO:0007669"/>
    <property type="project" value="TreeGrafter"/>
</dbReference>
<evidence type="ECO:0000256" key="1">
    <source>
        <dbReference type="ARBA" id="ARBA00005369"/>
    </source>
</evidence>
<evidence type="ECO:0000256" key="2">
    <source>
        <dbReference type="ARBA" id="ARBA00013346"/>
    </source>
</evidence>
<protein>
    <recommendedName>
        <fullName evidence="2">Protein-L-isoaspartate O-methyltransferase</fullName>
    </recommendedName>
    <alternativeName>
        <fullName evidence="3">Protein L-isoaspartyl methyltransferase</fullName>
    </alternativeName>
</protein>
<dbReference type="EMBL" id="CP018221">
    <property type="protein sequence ID" value="API61014.1"/>
    <property type="molecule type" value="Genomic_DNA"/>
</dbReference>
<keyword evidence="5" id="KW-1185">Reference proteome</keyword>